<dbReference type="EMBL" id="FTOT01000004">
    <property type="protein sequence ID" value="SIT04012.1"/>
    <property type="molecule type" value="Genomic_DNA"/>
</dbReference>
<dbReference type="STRING" id="1086013.SAMN05421774_104290"/>
<name>A0A1N7P096_9RHOB</name>
<feature type="signal peptide" evidence="1">
    <location>
        <begin position="1"/>
        <end position="28"/>
    </location>
</feature>
<dbReference type="PANTHER" id="PTHR34387:SF1">
    <property type="entry name" value="PERIPLASMIC IMMUNOGENIC PROTEIN"/>
    <property type="match status" value="1"/>
</dbReference>
<dbReference type="Pfam" id="PF04402">
    <property type="entry name" value="SIMPL"/>
    <property type="match status" value="1"/>
</dbReference>
<keyword evidence="3" id="KW-1185">Reference proteome</keyword>
<evidence type="ECO:0000313" key="3">
    <source>
        <dbReference type="Proteomes" id="UP000186141"/>
    </source>
</evidence>
<dbReference type="Gene3D" id="3.30.110.170">
    <property type="entry name" value="Protein of unknown function (DUF541), domain 1"/>
    <property type="match status" value="1"/>
</dbReference>
<evidence type="ECO:0000313" key="2">
    <source>
        <dbReference type="EMBL" id="SIT04012.1"/>
    </source>
</evidence>
<gene>
    <name evidence="2" type="ORF">SAMN05421774_104290</name>
</gene>
<dbReference type="Gene3D" id="3.30.70.2970">
    <property type="entry name" value="Protein of unknown function (DUF541), domain 2"/>
    <property type="match status" value="1"/>
</dbReference>
<dbReference type="InterPro" id="IPR007497">
    <property type="entry name" value="SIMPL/DUF541"/>
</dbReference>
<protein>
    <recommendedName>
        <fullName evidence="4">SIMPL domain-containing protein</fullName>
    </recommendedName>
</protein>
<proteinExistence type="predicted"/>
<dbReference type="InterPro" id="IPR052022">
    <property type="entry name" value="26kDa_periplasmic_antigen"/>
</dbReference>
<dbReference type="Proteomes" id="UP000186141">
    <property type="component" value="Unassembled WGS sequence"/>
</dbReference>
<dbReference type="GO" id="GO:0006974">
    <property type="term" value="P:DNA damage response"/>
    <property type="evidence" value="ECO:0007669"/>
    <property type="project" value="TreeGrafter"/>
</dbReference>
<evidence type="ECO:0008006" key="4">
    <source>
        <dbReference type="Google" id="ProtNLM"/>
    </source>
</evidence>
<accession>A0A1N7P096</accession>
<reference evidence="2 3" key="1">
    <citation type="submission" date="2017-01" db="EMBL/GenBank/DDBJ databases">
        <authorList>
            <person name="Mah S.A."/>
            <person name="Swanson W.J."/>
            <person name="Moy G.W."/>
            <person name="Vacquier V.D."/>
        </authorList>
    </citation>
    <scope>NUCLEOTIDE SEQUENCE [LARGE SCALE GENOMIC DNA]</scope>
    <source>
        <strain evidence="2 3">DSM 26375</strain>
    </source>
</reference>
<organism evidence="2 3">
    <name type="scientific">Gemmobacter megaterium</name>
    <dbReference type="NCBI Taxonomy" id="1086013"/>
    <lineage>
        <taxon>Bacteria</taxon>
        <taxon>Pseudomonadati</taxon>
        <taxon>Pseudomonadota</taxon>
        <taxon>Alphaproteobacteria</taxon>
        <taxon>Rhodobacterales</taxon>
        <taxon>Paracoccaceae</taxon>
        <taxon>Gemmobacter</taxon>
    </lineage>
</organism>
<evidence type="ECO:0000256" key="1">
    <source>
        <dbReference type="SAM" id="SignalP"/>
    </source>
</evidence>
<feature type="chain" id="PRO_5011958566" description="SIMPL domain-containing protein" evidence="1">
    <location>
        <begin position="29"/>
        <end position="240"/>
    </location>
</feature>
<dbReference type="AlphaFoldDB" id="A0A1N7P096"/>
<sequence>MRLKTVSVLAMGLAAALAVQMAASPALADTAKPRITVMGEGRVDARPDMATITLGVTTQGDTAAAALAENSTRLAAVLAQLKAAGVAERDLQTSGLNLGPRMDYSRDGEPPKVIGYEVSNQVTVRVRDLAALGGILDKAVGDGANTFQGLSFGLADATSALDAARVNAVTEAARKAAMMAEAAGAKLGPVIEMSETGGMADPVPMYRRGAVAMAAEAVPVEGGEVTYTVNVTMTWELTAP</sequence>
<dbReference type="RefSeq" id="WP_144038944.1">
    <property type="nucleotide sequence ID" value="NZ_BMEH01000004.1"/>
</dbReference>
<keyword evidence="1" id="KW-0732">Signal</keyword>
<dbReference type="OrthoDB" id="9813144at2"/>
<dbReference type="PANTHER" id="PTHR34387">
    <property type="entry name" value="SLR1258 PROTEIN"/>
    <property type="match status" value="1"/>
</dbReference>